<dbReference type="SUPFAM" id="SSF58038">
    <property type="entry name" value="SNARE fusion complex"/>
    <property type="match status" value="1"/>
</dbReference>
<comment type="subcellular location">
    <subcellularLocation>
        <location evidence="8">Endomembrane system</location>
        <topology evidence="8">Single-pass type IV membrane protein</topology>
    </subcellularLocation>
    <subcellularLocation>
        <location evidence="1">Golgi apparatus membrane</location>
    </subcellularLocation>
</comment>
<feature type="transmembrane region" description="Helical" evidence="10">
    <location>
        <begin position="107"/>
        <end position="125"/>
    </location>
</feature>
<keyword evidence="2" id="KW-0813">Transport</keyword>
<evidence type="ECO:0000256" key="5">
    <source>
        <dbReference type="ARBA" id="ARBA00022989"/>
    </source>
</evidence>
<evidence type="ECO:0000256" key="6">
    <source>
        <dbReference type="ARBA" id="ARBA00023034"/>
    </source>
</evidence>
<dbReference type="GO" id="GO:0000139">
    <property type="term" value="C:Golgi membrane"/>
    <property type="evidence" value="ECO:0007669"/>
    <property type="project" value="UniProtKB-SubCell"/>
</dbReference>
<evidence type="ECO:0000256" key="8">
    <source>
        <dbReference type="ARBA" id="ARBA00046280"/>
    </source>
</evidence>
<accession>A0A7S3D5G9</accession>
<evidence type="ECO:0000256" key="4">
    <source>
        <dbReference type="ARBA" id="ARBA00022927"/>
    </source>
</evidence>
<evidence type="ECO:0000313" key="13">
    <source>
        <dbReference type="EMBL" id="CAE0247011.1"/>
    </source>
</evidence>
<gene>
    <name evidence="12" type="ORF">PBIL07802_LOCUS9200</name>
    <name evidence="13" type="ORF">PBIL07802_LOCUS9201</name>
</gene>
<dbReference type="PROSITE" id="PS50192">
    <property type="entry name" value="T_SNARE"/>
    <property type="match status" value="1"/>
</dbReference>
<evidence type="ECO:0000256" key="7">
    <source>
        <dbReference type="ARBA" id="ARBA00023136"/>
    </source>
</evidence>
<feature type="compositionally biased region" description="Gly residues" evidence="9">
    <location>
        <begin position="17"/>
        <end position="31"/>
    </location>
</feature>
<sequence>MNRSGLGMRRGNDRNGLLGGGRGAGGGGGFGQQSQSMLERQNDEGLNVLADQVSALKQITIDIGDEVREQNKMLDGMDSDFGRADGLLKGTMKKLGEISGFKSTSHMFILALFIVVVVMLVYAIYKFF</sequence>
<keyword evidence="4" id="KW-0653">Protein transport</keyword>
<dbReference type="Gene3D" id="1.20.5.110">
    <property type="match status" value="1"/>
</dbReference>
<name>A0A7S3D5G9_9EUKA</name>
<keyword evidence="3 10" id="KW-0812">Transmembrane</keyword>
<dbReference type="InterPro" id="IPR039899">
    <property type="entry name" value="BET1_SNARE"/>
</dbReference>
<feature type="domain" description="T-SNARE coiled-coil homology" evidence="11">
    <location>
        <begin position="36"/>
        <end position="98"/>
    </location>
</feature>
<dbReference type="PANTHER" id="PTHR12791">
    <property type="entry name" value="GOLGI SNARE BET1-RELATED"/>
    <property type="match status" value="1"/>
</dbReference>
<evidence type="ECO:0000256" key="10">
    <source>
        <dbReference type="SAM" id="Phobius"/>
    </source>
</evidence>
<evidence type="ECO:0000256" key="3">
    <source>
        <dbReference type="ARBA" id="ARBA00022692"/>
    </source>
</evidence>
<dbReference type="EMBL" id="HBIB01014250">
    <property type="protein sequence ID" value="CAE0247010.1"/>
    <property type="molecule type" value="Transcribed_RNA"/>
</dbReference>
<dbReference type="SMART" id="SM00397">
    <property type="entry name" value="t_SNARE"/>
    <property type="match status" value="1"/>
</dbReference>
<feature type="region of interest" description="Disordered" evidence="9">
    <location>
        <begin position="1"/>
        <end position="41"/>
    </location>
</feature>
<dbReference type="EMBL" id="HBIB01014251">
    <property type="protein sequence ID" value="CAE0247011.1"/>
    <property type="molecule type" value="Transcribed_RNA"/>
</dbReference>
<dbReference type="CDD" id="cd15853">
    <property type="entry name" value="SNARE_Bet1"/>
    <property type="match status" value="1"/>
</dbReference>
<keyword evidence="6" id="KW-0333">Golgi apparatus</keyword>
<keyword evidence="5 10" id="KW-1133">Transmembrane helix</keyword>
<organism evidence="13">
    <name type="scientific">Palpitomonas bilix</name>
    <dbReference type="NCBI Taxonomy" id="652834"/>
    <lineage>
        <taxon>Eukaryota</taxon>
        <taxon>Eukaryota incertae sedis</taxon>
    </lineage>
</organism>
<dbReference type="GO" id="GO:0015031">
    <property type="term" value="P:protein transport"/>
    <property type="evidence" value="ECO:0007669"/>
    <property type="project" value="UniProtKB-KW"/>
</dbReference>
<evidence type="ECO:0000256" key="9">
    <source>
        <dbReference type="SAM" id="MobiDB-lite"/>
    </source>
</evidence>
<proteinExistence type="predicted"/>
<evidence type="ECO:0000256" key="1">
    <source>
        <dbReference type="ARBA" id="ARBA00004394"/>
    </source>
</evidence>
<reference evidence="13" key="1">
    <citation type="submission" date="2021-01" db="EMBL/GenBank/DDBJ databases">
        <authorList>
            <person name="Corre E."/>
            <person name="Pelletier E."/>
            <person name="Niang G."/>
            <person name="Scheremetjew M."/>
            <person name="Finn R."/>
            <person name="Kale V."/>
            <person name="Holt S."/>
            <person name="Cochrane G."/>
            <person name="Meng A."/>
            <person name="Brown T."/>
            <person name="Cohen L."/>
        </authorList>
    </citation>
    <scope>NUCLEOTIDE SEQUENCE</scope>
    <source>
        <strain evidence="13">NIES-2562</strain>
    </source>
</reference>
<dbReference type="InterPro" id="IPR000727">
    <property type="entry name" value="T_SNARE_dom"/>
</dbReference>
<evidence type="ECO:0000259" key="11">
    <source>
        <dbReference type="PROSITE" id="PS50192"/>
    </source>
</evidence>
<evidence type="ECO:0000256" key="2">
    <source>
        <dbReference type="ARBA" id="ARBA00022448"/>
    </source>
</evidence>
<evidence type="ECO:0000313" key="12">
    <source>
        <dbReference type="EMBL" id="CAE0247010.1"/>
    </source>
</evidence>
<protein>
    <recommendedName>
        <fullName evidence="11">t-SNARE coiled-coil homology domain-containing protein</fullName>
    </recommendedName>
</protein>
<dbReference type="AlphaFoldDB" id="A0A7S3D5G9"/>
<keyword evidence="7 10" id="KW-0472">Membrane</keyword>